<feature type="domain" description="Metallo-beta-lactamase" evidence="4">
    <location>
        <begin position="11"/>
        <end position="160"/>
    </location>
</feature>
<feature type="compositionally biased region" description="Polar residues" evidence="3">
    <location>
        <begin position="196"/>
        <end position="218"/>
    </location>
</feature>
<dbReference type="Gene3D" id="1.10.10.10">
    <property type="entry name" value="Winged helix-like DNA-binding domain superfamily/Winged helix DNA-binding domain"/>
    <property type="match status" value="1"/>
</dbReference>
<organism evidence="5 6">
    <name type="scientific">Trichoderma arundinaceum</name>
    <dbReference type="NCBI Taxonomy" id="490622"/>
    <lineage>
        <taxon>Eukaryota</taxon>
        <taxon>Fungi</taxon>
        <taxon>Dikarya</taxon>
        <taxon>Ascomycota</taxon>
        <taxon>Pezizomycotina</taxon>
        <taxon>Sordariomycetes</taxon>
        <taxon>Hypocreomycetidae</taxon>
        <taxon>Hypocreales</taxon>
        <taxon>Hypocreaceae</taxon>
        <taxon>Trichoderma</taxon>
    </lineage>
</organism>
<dbReference type="PANTHER" id="PTHR23131">
    <property type="entry name" value="ENDORIBONUCLEASE LACTB2"/>
    <property type="match status" value="1"/>
</dbReference>
<keyword evidence="6" id="KW-1185">Reference proteome</keyword>
<name>A0A395NVN2_TRIAR</name>
<sequence length="298" mass="31887">MPSTTKPGGFYSSSFWVDYLATQQSKLPVLYDVDDNISDSVVRFLGGNPGDMQLQGTNTYLIGTGTARILIDTGEHKPSKDQQAITNGQIFWTQGATLRAVLTPGHTVDHMCFLLEEENALFTGDNVLGHGYSVAECLGSYMTSLRLMASLGCTIGYPGHGAVIADLPRKIATYIAQRDSREKQVYEALVQQASYGGTGPGSTADTGSNKNGSVSSGRDSGGIDDEHGNETGIAQGLSVTDISLALYGEISKDTATFESALKPLLSQVLSMLVERGRASSMLAGPDKTRYWFIKGSRY</sequence>
<gene>
    <name evidence="5" type="ORF">TARUN_2071</name>
</gene>
<evidence type="ECO:0000313" key="6">
    <source>
        <dbReference type="Proteomes" id="UP000266272"/>
    </source>
</evidence>
<proteinExistence type="predicted"/>
<evidence type="ECO:0000313" key="5">
    <source>
        <dbReference type="EMBL" id="RFU80156.1"/>
    </source>
</evidence>
<evidence type="ECO:0000259" key="4">
    <source>
        <dbReference type="SMART" id="SM00849"/>
    </source>
</evidence>
<dbReference type="InterPro" id="IPR001279">
    <property type="entry name" value="Metallo-B-lactamas"/>
</dbReference>
<comment type="caution">
    <text evidence="5">The sequence shown here is derived from an EMBL/GenBank/DDBJ whole genome shotgun (WGS) entry which is preliminary data.</text>
</comment>
<dbReference type="Gene3D" id="3.60.15.10">
    <property type="entry name" value="Ribonuclease Z/Hydroxyacylglutathione hydrolase-like"/>
    <property type="match status" value="1"/>
</dbReference>
<evidence type="ECO:0000256" key="3">
    <source>
        <dbReference type="SAM" id="MobiDB-lite"/>
    </source>
</evidence>
<evidence type="ECO:0000256" key="1">
    <source>
        <dbReference type="ARBA" id="ARBA00001947"/>
    </source>
</evidence>
<protein>
    <recommendedName>
        <fullName evidence="4">Metallo-beta-lactamase domain-containing protein</fullName>
    </recommendedName>
</protein>
<dbReference type="STRING" id="490622.A0A395NVN2"/>
<reference evidence="5 6" key="1">
    <citation type="journal article" date="2018" name="PLoS Pathog.">
        <title>Evolution of structural diversity of trichothecenes, a family of toxins produced by plant pathogenic and entomopathogenic fungi.</title>
        <authorList>
            <person name="Proctor R.H."/>
            <person name="McCormick S.P."/>
            <person name="Kim H.S."/>
            <person name="Cardoza R.E."/>
            <person name="Stanley A.M."/>
            <person name="Lindo L."/>
            <person name="Kelly A."/>
            <person name="Brown D.W."/>
            <person name="Lee T."/>
            <person name="Vaughan M.M."/>
            <person name="Alexander N.J."/>
            <person name="Busman M."/>
            <person name="Gutierrez S."/>
        </authorList>
    </citation>
    <scope>NUCLEOTIDE SEQUENCE [LARGE SCALE GENOMIC DNA]</scope>
    <source>
        <strain evidence="5 6">IBT 40837</strain>
    </source>
</reference>
<dbReference type="SMART" id="SM00849">
    <property type="entry name" value="Lactamase_B"/>
    <property type="match status" value="1"/>
</dbReference>
<feature type="region of interest" description="Disordered" evidence="3">
    <location>
        <begin position="196"/>
        <end position="230"/>
    </location>
</feature>
<dbReference type="EMBL" id="PXOA01000123">
    <property type="protein sequence ID" value="RFU80156.1"/>
    <property type="molecule type" value="Genomic_DNA"/>
</dbReference>
<dbReference type="PANTHER" id="PTHR23131:SF2">
    <property type="entry name" value="LACTAMASE-LIKE PROTEIN APTB-RELATED"/>
    <property type="match status" value="1"/>
</dbReference>
<dbReference type="OrthoDB" id="17458at2759"/>
<accession>A0A395NVN2</accession>
<dbReference type="InterPro" id="IPR036866">
    <property type="entry name" value="RibonucZ/Hydroxyglut_hydro"/>
</dbReference>
<dbReference type="InterPro" id="IPR036388">
    <property type="entry name" value="WH-like_DNA-bd_sf"/>
</dbReference>
<dbReference type="Proteomes" id="UP000266272">
    <property type="component" value="Unassembled WGS sequence"/>
</dbReference>
<comment type="cofactor">
    <cofactor evidence="1">
        <name>Zn(2+)</name>
        <dbReference type="ChEBI" id="CHEBI:29105"/>
    </cofactor>
</comment>
<evidence type="ECO:0000256" key="2">
    <source>
        <dbReference type="ARBA" id="ARBA00005179"/>
    </source>
</evidence>
<dbReference type="InterPro" id="IPR050662">
    <property type="entry name" value="Sec-metab_biosynth-thioest"/>
</dbReference>
<comment type="pathway">
    <text evidence="2">Secondary metabolite biosynthesis.</text>
</comment>
<dbReference type="GO" id="GO:0044550">
    <property type="term" value="P:secondary metabolite biosynthetic process"/>
    <property type="evidence" value="ECO:0007669"/>
    <property type="project" value="TreeGrafter"/>
</dbReference>
<dbReference type="AlphaFoldDB" id="A0A395NVN2"/>
<dbReference type="SUPFAM" id="SSF56281">
    <property type="entry name" value="Metallo-hydrolase/oxidoreductase"/>
    <property type="match status" value="1"/>
</dbReference>